<evidence type="ECO:0000313" key="1">
    <source>
        <dbReference type="EMBL" id="KAF9644057.1"/>
    </source>
</evidence>
<dbReference type="Proteomes" id="UP000886501">
    <property type="component" value="Unassembled WGS sequence"/>
</dbReference>
<keyword evidence="2" id="KW-1185">Reference proteome</keyword>
<organism evidence="1 2">
    <name type="scientific">Thelephora ganbajun</name>
    <name type="common">Ganba fungus</name>
    <dbReference type="NCBI Taxonomy" id="370292"/>
    <lineage>
        <taxon>Eukaryota</taxon>
        <taxon>Fungi</taxon>
        <taxon>Dikarya</taxon>
        <taxon>Basidiomycota</taxon>
        <taxon>Agaricomycotina</taxon>
        <taxon>Agaricomycetes</taxon>
        <taxon>Thelephorales</taxon>
        <taxon>Thelephoraceae</taxon>
        <taxon>Thelephora</taxon>
    </lineage>
</organism>
<evidence type="ECO:0000313" key="2">
    <source>
        <dbReference type="Proteomes" id="UP000886501"/>
    </source>
</evidence>
<protein>
    <submittedName>
        <fullName evidence="1">Uncharacterized protein</fullName>
    </submittedName>
</protein>
<sequence>MSGASTPTHGREDGVIRGYVPLQLMRPMISMILTVLHEQEHERQVPSNTPNEQLSYDAPDLFSTERQSEVQNRVECQDPRTVTKQPPEAPPKCISKDDHTGKRAHDTVQSGGSGVVERDGEDTVLGTATIRVDVSKGPTRGFGSLKAVLGTISGVCVSYKVRL</sequence>
<comment type="caution">
    <text evidence="1">The sequence shown here is derived from an EMBL/GenBank/DDBJ whole genome shotgun (WGS) entry which is preliminary data.</text>
</comment>
<dbReference type="EMBL" id="MU118163">
    <property type="protein sequence ID" value="KAF9644057.1"/>
    <property type="molecule type" value="Genomic_DNA"/>
</dbReference>
<name>A0ACB6Z3E9_THEGA</name>
<proteinExistence type="predicted"/>
<reference evidence="1" key="2">
    <citation type="journal article" date="2020" name="Nat. Commun.">
        <title>Large-scale genome sequencing of mycorrhizal fungi provides insights into the early evolution of symbiotic traits.</title>
        <authorList>
            <person name="Miyauchi S."/>
            <person name="Kiss E."/>
            <person name="Kuo A."/>
            <person name="Drula E."/>
            <person name="Kohler A."/>
            <person name="Sanchez-Garcia M."/>
            <person name="Morin E."/>
            <person name="Andreopoulos B."/>
            <person name="Barry K.W."/>
            <person name="Bonito G."/>
            <person name="Buee M."/>
            <person name="Carver A."/>
            <person name="Chen C."/>
            <person name="Cichocki N."/>
            <person name="Clum A."/>
            <person name="Culley D."/>
            <person name="Crous P.W."/>
            <person name="Fauchery L."/>
            <person name="Girlanda M."/>
            <person name="Hayes R.D."/>
            <person name="Keri Z."/>
            <person name="LaButti K."/>
            <person name="Lipzen A."/>
            <person name="Lombard V."/>
            <person name="Magnuson J."/>
            <person name="Maillard F."/>
            <person name="Murat C."/>
            <person name="Nolan M."/>
            <person name="Ohm R.A."/>
            <person name="Pangilinan J."/>
            <person name="Pereira M.F."/>
            <person name="Perotto S."/>
            <person name="Peter M."/>
            <person name="Pfister S."/>
            <person name="Riley R."/>
            <person name="Sitrit Y."/>
            <person name="Stielow J.B."/>
            <person name="Szollosi G."/>
            <person name="Zifcakova L."/>
            <person name="Stursova M."/>
            <person name="Spatafora J.W."/>
            <person name="Tedersoo L."/>
            <person name="Vaario L.M."/>
            <person name="Yamada A."/>
            <person name="Yan M."/>
            <person name="Wang P."/>
            <person name="Xu J."/>
            <person name="Bruns T."/>
            <person name="Baldrian P."/>
            <person name="Vilgalys R."/>
            <person name="Dunand C."/>
            <person name="Henrissat B."/>
            <person name="Grigoriev I.V."/>
            <person name="Hibbett D."/>
            <person name="Nagy L.G."/>
            <person name="Martin F.M."/>
        </authorList>
    </citation>
    <scope>NUCLEOTIDE SEQUENCE</scope>
    <source>
        <strain evidence="1">P2</strain>
    </source>
</reference>
<reference evidence="1" key="1">
    <citation type="submission" date="2019-10" db="EMBL/GenBank/DDBJ databases">
        <authorList>
            <consortium name="DOE Joint Genome Institute"/>
            <person name="Kuo A."/>
            <person name="Miyauchi S."/>
            <person name="Kiss E."/>
            <person name="Drula E."/>
            <person name="Kohler A."/>
            <person name="Sanchez-Garcia M."/>
            <person name="Andreopoulos B."/>
            <person name="Barry K.W."/>
            <person name="Bonito G."/>
            <person name="Buee M."/>
            <person name="Carver A."/>
            <person name="Chen C."/>
            <person name="Cichocki N."/>
            <person name="Clum A."/>
            <person name="Culley D."/>
            <person name="Crous P.W."/>
            <person name="Fauchery L."/>
            <person name="Girlanda M."/>
            <person name="Hayes R."/>
            <person name="Keri Z."/>
            <person name="Labutti K."/>
            <person name="Lipzen A."/>
            <person name="Lombard V."/>
            <person name="Magnuson J."/>
            <person name="Maillard F."/>
            <person name="Morin E."/>
            <person name="Murat C."/>
            <person name="Nolan M."/>
            <person name="Ohm R."/>
            <person name="Pangilinan J."/>
            <person name="Pereira M."/>
            <person name="Perotto S."/>
            <person name="Peter M."/>
            <person name="Riley R."/>
            <person name="Sitrit Y."/>
            <person name="Stielow B."/>
            <person name="Szollosi G."/>
            <person name="Zifcakova L."/>
            <person name="Stursova M."/>
            <person name="Spatafora J.W."/>
            <person name="Tedersoo L."/>
            <person name="Vaario L.-M."/>
            <person name="Yamada A."/>
            <person name="Yan M."/>
            <person name="Wang P."/>
            <person name="Xu J."/>
            <person name="Bruns T."/>
            <person name="Baldrian P."/>
            <person name="Vilgalys R."/>
            <person name="Henrissat B."/>
            <person name="Grigoriev I.V."/>
            <person name="Hibbett D."/>
            <person name="Nagy L.G."/>
            <person name="Martin F.M."/>
        </authorList>
    </citation>
    <scope>NUCLEOTIDE SEQUENCE</scope>
    <source>
        <strain evidence="1">P2</strain>
    </source>
</reference>
<gene>
    <name evidence="1" type="ORF">BDM02DRAFT_1236254</name>
</gene>
<accession>A0ACB6Z3E9</accession>